<reference evidence="1 2" key="1">
    <citation type="submission" date="2018-11" db="EMBL/GenBank/DDBJ databases">
        <title>Gemmobacter sp. nov., YIM 102744-1 draft genome.</title>
        <authorList>
            <person name="Li G."/>
            <person name="Jiang Y."/>
        </authorList>
    </citation>
    <scope>NUCLEOTIDE SEQUENCE [LARGE SCALE GENOMIC DNA]</scope>
    <source>
        <strain evidence="1 2">YIM 102744-1</strain>
    </source>
</reference>
<dbReference type="AlphaFoldDB" id="A0A3P3D6M0"/>
<protein>
    <submittedName>
        <fullName evidence="1">RepB family plasmid replication initiator protein</fullName>
    </submittedName>
</protein>
<dbReference type="InterPro" id="IPR018777">
    <property type="entry name" value="Replication_initiator_prot_A"/>
</dbReference>
<dbReference type="Proteomes" id="UP000282125">
    <property type="component" value="Unassembled WGS sequence"/>
</dbReference>
<evidence type="ECO:0000313" key="2">
    <source>
        <dbReference type="Proteomes" id="UP000282125"/>
    </source>
</evidence>
<evidence type="ECO:0000313" key="1">
    <source>
        <dbReference type="EMBL" id="RRH69454.1"/>
    </source>
</evidence>
<sequence>MDSDQPNQALLPDRHPQYDLFICDVSDAVLKDVMQQMEHPIYSLSKKPDTSIRRYLNGEDWIEVIPSVKGLATIYDKDILIYCISQIVAKMKRGEEVSPRVRLNSRELLIFTNRSTGGREYQTLIDALDRLEGTRIRTNIRTGAEEQSDSFGLINATSTKRTHGLNGRLLSCEIQLSDWVFSAIRSNEVLTLHRDYFRLRKPIERRLYELARKHCGQQKQWRVSLDKLLLKTGSTSQPKRFKQAIREIVATDHLPDYRMALVDENDMVVFINRGSMPVQVVQTITIPALDPEVYEMAREATPGWDVHYIEAEWRAWATEAPRNPEMAFLGFCRKWFEKRGRP</sequence>
<accession>A0A3P3D6M0</accession>
<name>A0A3P3D6M0_9RHOB</name>
<dbReference type="Pfam" id="PF10134">
    <property type="entry name" value="RPA"/>
    <property type="match status" value="1"/>
</dbReference>
<keyword evidence="2" id="KW-1185">Reference proteome</keyword>
<comment type="caution">
    <text evidence="1">The sequence shown here is derived from an EMBL/GenBank/DDBJ whole genome shotgun (WGS) entry which is preliminary data.</text>
</comment>
<dbReference type="EMBL" id="RRAZ01000042">
    <property type="protein sequence ID" value="RRH69454.1"/>
    <property type="molecule type" value="Genomic_DNA"/>
</dbReference>
<organism evidence="1 2">
    <name type="scientific">Falsigemmobacter faecalis</name>
    <dbReference type="NCBI Taxonomy" id="2488730"/>
    <lineage>
        <taxon>Bacteria</taxon>
        <taxon>Pseudomonadati</taxon>
        <taxon>Pseudomonadota</taxon>
        <taxon>Alphaproteobacteria</taxon>
        <taxon>Rhodobacterales</taxon>
        <taxon>Paracoccaceae</taxon>
        <taxon>Falsigemmobacter</taxon>
    </lineage>
</organism>
<proteinExistence type="predicted"/>
<gene>
    <name evidence="1" type="ORF">EG244_18185</name>
</gene>
<dbReference type="OrthoDB" id="581589at2"/>